<keyword evidence="4" id="KW-0804">Transcription</keyword>
<dbReference type="PRINTS" id="PR00039">
    <property type="entry name" value="HTHLYSR"/>
</dbReference>
<dbReference type="EMBL" id="FOEC01000003">
    <property type="protein sequence ID" value="SEO63026.1"/>
    <property type="molecule type" value="Genomic_DNA"/>
</dbReference>
<evidence type="ECO:0000313" key="7">
    <source>
        <dbReference type="Proteomes" id="UP000182975"/>
    </source>
</evidence>
<dbReference type="InterPro" id="IPR036388">
    <property type="entry name" value="WH-like_DNA-bd_sf"/>
</dbReference>
<protein>
    <submittedName>
        <fullName evidence="6">DNA-binding transcriptional regulator, LysR family</fullName>
    </submittedName>
</protein>
<dbReference type="SUPFAM" id="SSF46785">
    <property type="entry name" value="Winged helix' DNA-binding domain"/>
    <property type="match status" value="1"/>
</dbReference>
<dbReference type="GO" id="GO:0003677">
    <property type="term" value="F:DNA binding"/>
    <property type="evidence" value="ECO:0007669"/>
    <property type="project" value="UniProtKB-KW"/>
</dbReference>
<evidence type="ECO:0000313" key="6">
    <source>
        <dbReference type="EMBL" id="SEO63026.1"/>
    </source>
</evidence>
<dbReference type="Pfam" id="PF03466">
    <property type="entry name" value="LysR_substrate"/>
    <property type="match status" value="1"/>
</dbReference>
<dbReference type="PANTHER" id="PTHR30346:SF28">
    <property type="entry name" value="HTH-TYPE TRANSCRIPTIONAL REGULATOR CYNR"/>
    <property type="match status" value="1"/>
</dbReference>
<keyword evidence="3 6" id="KW-0238">DNA-binding</keyword>
<keyword evidence="7" id="KW-1185">Reference proteome</keyword>
<dbReference type="InterPro" id="IPR005119">
    <property type="entry name" value="LysR_subst-bd"/>
</dbReference>
<evidence type="ECO:0000259" key="5">
    <source>
        <dbReference type="PROSITE" id="PS50931"/>
    </source>
</evidence>
<dbReference type="PROSITE" id="PS50931">
    <property type="entry name" value="HTH_LYSR"/>
    <property type="match status" value="1"/>
</dbReference>
<dbReference type="Pfam" id="PF00126">
    <property type="entry name" value="HTH_1"/>
    <property type="match status" value="1"/>
</dbReference>
<dbReference type="OrthoDB" id="3176554at2"/>
<dbReference type="PANTHER" id="PTHR30346">
    <property type="entry name" value="TRANSCRIPTIONAL DUAL REGULATOR HCAR-RELATED"/>
    <property type="match status" value="1"/>
</dbReference>
<dbReference type="InterPro" id="IPR036390">
    <property type="entry name" value="WH_DNA-bd_sf"/>
</dbReference>
<evidence type="ECO:0000256" key="2">
    <source>
        <dbReference type="ARBA" id="ARBA00023015"/>
    </source>
</evidence>
<dbReference type="AlphaFoldDB" id="A0A1H8R9J7"/>
<gene>
    <name evidence="6" type="ORF">SAMN02910314_00717</name>
</gene>
<evidence type="ECO:0000256" key="4">
    <source>
        <dbReference type="ARBA" id="ARBA00023163"/>
    </source>
</evidence>
<sequence>MRTTQLEYFKSVARTLSFTRASEECHVAQPAISQQIKALEDELGFPLFVRSTKGVQLTAAGRAYYHDTLGVIDALDKSAKRARAIAEGSAGVLTVGVANSGQTAYFDALRGFMASYPEVELRLARSRSLTQLQELHDGVYDIMVTAVSESAKAVSYAAVEVNELCIVASANHPLANAKGLVPSDLLSFPHIIADCENQALVYQTYPYLEGSPETPLVRAEDQDIALADMIMGLGVEAMPVHVAQDLGADSCILDVVGYHASLAVGWAYLASNDNPALAKFLEFLN</sequence>
<dbReference type="InterPro" id="IPR000847">
    <property type="entry name" value="LysR_HTH_N"/>
</dbReference>
<name>A0A1H8R9J7_9ACTN</name>
<dbReference type="Gene3D" id="3.40.190.10">
    <property type="entry name" value="Periplasmic binding protein-like II"/>
    <property type="match status" value="2"/>
</dbReference>
<evidence type="ECO:0000256" key="3">
    <source>
        <dbReference type="ARBA" id="ARBA00023125"/>
    </source>
</evidence>
<dbReference type="CDD" id="cd05466">
    <property type="entry name" value="PBP2_LTTR_substrate"/>
    <property type="match status" value="1"/>
</dbReference>
<dbReference type="Gene3D" id="1.10.10.10">
    <property type="entry name" value="Winged helix-like DNA-binding domain superfamily/Winged helix DNA-binding domain"/>
    <property type="match status" value="1"/>
</dbReference>
<evidence type="ECO:0000256" key="1">
    <source>
        <dbReference type="ARBA" id="ARBA00009437"/>
    </source>
</evidence>
<feature type="domain" description="HTH lysR-type" evidence="5">
    <location>
        <begin position="1"/>
        <end position="58"/>
    </location>
</feature>
<dbReference type="Proteomes" id="UP000182975">
    <property type="component" value="Unassembled WGS sequence"/>
</dbReference>
<organism evidence="6 7">
    <name type="scientific">Denitrobacterium detoxificans</name>
    <dbReference type="NCBI Taxonomy" id="79604"/>
    <lineage>
        <taxon>Bacteria</taxon>
        <taxon>Bacillati</taxon>
        <taxon>Actinomycetota</taxon>
        <taxon>Coriobacteriia</taxon>
        <taxon>Eggerthellales</taxon>
        <taxon>Eggerthellaceae</taxon>
        <taxon>Denitrobacterium</taxon>
    </lineage>
</organism>
<dbReference type="SUPFAM" id="SSF53850">
    <property type="entry name" value="Periplasmic binding protein-like II"/>
    <property type="match status" value="1"/>
</dbReference>
<accession>A0A1H8R9J7</accession>
<reference evidence="7" key="1">
    <citation type="submission" date="2016-10" db="EMBL/GenBank/DDBJ databases">
        <authorList>
            <person name="Varghese N."/>
        </authorList>
    </citation>
    <scope>NUCLEOTIDE SEQUENCE [LARGE SCALE GENOMIC DNA]</scope>
    <source>
        <strain evidence="7">DSM 21843</strain>
    </source>
</reference>
<dbReference type="FunFam" id="1.10.10.10:FF:000001">
    <property type="entry name" value="LysR family transcriptional regulator"/>
    <property type="match status" value="1"/>
</dbReference>
<dbReference type="GO" id="GO:0032993">
    <property type="term" value="C:protein-DNA complex"/>
    <property type="evidence" value="ECO:0007669"/>
    <property type="project" value="TreeGrafter"/>
</dbReference>
<dbReference type="RefSeq" id="WP_066661192.1">
    <property type="nucleotide sequence ID" value="NZ_CP011402.1"/>
</dbReference>
<proteinExistence type="inferred from homology"/>
<dbReference type="GO" id="GO:0003700">
    <property type="term" value="F:DNA-binding transcription factor activity"/>
    <property type="evidence" value="ECO:0007669"/>
    <property type="project" value="InterPro"/>
</dbReference>
<comment type="similarity">
    <text evidence="1">Belongs to the LysR transcriptional regulatory family.</text>
</comment>
<keyword evidence="2" id="KW-0805">Transcription regulation</keyword>